<keyword evidence="3" id="KW-1185">Reference proteome</keyword>
<dbReference type="Proteomes" id="UP000807371">
    <property type="component" value="Unassembled WGS sequence"/>
</dbReference>
<feature type="compositionally biased region" description="Basic residues" evidence="1">
    <location>
        <begin position="1"/>
        <end position="11"/>
    </location>
</feature>
<reference evidence="2 3" key="1">
    <citation type="submission" date="2020-09" db="EMBL/GenBank/DDBJ databases">
        <title>Biosynthesis of the nuclear factor of activated T cells inhibitor NFAT-133 and its congeners in Streptomyces pactum.</title>
        <authorList>
            <person name="Zhou W."/>
            <person name="Posri P."/>
            <person name="Abugrain M.E."/>
            <person name="Weisberg A.J."/>
            <person name="Chang J.H."/>
            <person name="Mahmud T."/>
        </authorList>
    </citation>
    <scope>NUCLEOTIDE SEQUENCE [LARGE SCALE GENOMIC DNA]</scope>
    <source>
        <strain evidence="2 3">ATCC 27456</strain>
    </source>
</reference>
<proteinExistence type="predicted"/>
<dbReference type="EMBL" id="JACYXC010000001">
    <property type="protein sequence ID" value="MBH5337343.1"/>
    <property type="molecule type" value="Genomic_DNA"/>
</dbReference>
<name>A0ABS0NQ66_9ACTN</name>
<comment type="caution">
    <text evidence="2">The sequence shown here is derived from an EMBL/GenBank/DDBJ whole genome shotgun (WGS) entry which is preliminary data.</text>
</comment>
<protein>
    <recommendedName>
        <fullName evidence="4">Gliding motility protein</fullName>
    </recommendedName>
</protein>
<evidence type="ECO:0008006" key="4">
    <source>
        <dbReference type="Google" id="ProtNLM"/>
    </source>
</evidence>
<evidence type="ECO:0000256" key="1">
    <source>
        <dbReference type="SAM" id="MobiDB-lite"/>
    </source>
</evidence>
<evidence type="ECO:0000313" key="2">
    <source>
        <dbReference type="EMBL" id="MBH5337343.1"/>
    </source>
</evidence>
<organism evidence="2 3">
    <name type="scientific">Streptomyces pactum</name>
    <dbReference type="NCBI Taxonomy" id="68249"/>
    <lineage>
        <taxon>Bacteria</taxon>
        <taxon>Bacillati</taxon>
        <taxon>Actinomycetota</taxon>
        <taxon>Actinomycetes</taxon>
        <taxon>Kitasatosporales</taxon>
        <taxon>Streptomycetaceae</taxon>
        <taxon>Streptomyces</taxon>
    </lineage>
</organism>
<feature type="compositionally biased region" description="Low complexity" evidence="1">
    <location>
        <begin position="17"/>
        <end position="38"/>
    </location>
</feature>
<feature type="region of interest" description="Disordered" evidence="1">
    <location>
        <begin position="1"/>
        <end position="76"/>
    </location>
</feature>
<feature type="compositionally biased region" description="Acidic residues" evidence="1">
    <location>
        <begin position="64"/>
        <end position="76"/>
    </location>
</feature>
<dbReference type="RefSeq" id="WP_197990648.1">
    <property type="nucleotide sequence ID" value="NZ_JACYXC010000001.1"/>
</dbReference>
<evidence type="ECO:0000313" key="3">
    <source>
        <dbReference type="Proteomes" id="UP000807371"/>
    </source>
</evidence>
<accession>A0ABS0NQ66</accession>
<sequence>MGVFSRFRRRKAEASTEEAATVAQKDDSAAAAVDSEPAPADRADAEPAPASEGVGIPKQQGADEAADNETGEDARA</sequence>
<gene>
    <name evidence="2" type="ORF">IHE55_22315</name>
</gene>